<dbReference type="AlphaFoldDB" id="A0A656KLW1"/>
<gene>
    <name evidence="1" type="ORF">BGT96224_5421</name>
</gene>
<evidence type="ECO:0000313" key="1">
    <source>
        <dbReference type="EMBL" id="EPQ66196.1"/>
    </source>
</evidence>
<sequence>MGPCTDVVLSVGSSSLAFCWTGVRRDDATVFSNHSAWNAAKLKR</sequence>
<name>A0A656KLW1_BLUGR</name>
<protein>
    <submittedName>
        <fullName evidence="1">Uncharacterized protein</fullName>
    </submittedName>
</protein>
<dbReference type="Proteomes" id="UP000053110">
    <property type="component" value="Unassembled WGS sequence"/>
</dbReference>
<proteinExistence type="predicted"/>
<dbReference type="OrthoDB" id="10577215at2759"/>
<dbReference type="EMBL" id="KE375004">
    <property type="protein sequence ID" value="EPQ66196.1"/>
    <property type="molecule type" value="Genomic_DNA"/>
</dbReference>
<accession>A0A656KLW1</accession>
<organism evidence="1 2">
    <name type="scientific">Blumeria graminis f. sp. tritici 96224</name>
    <dbReference type="NCBI Taxonomy" id="1268274"/>
    <lineage>
        <taxon>Eukaryota</taxon>
        <taxon>Fungi</taxon>
        <taxon>Dikarya</taxon>
        <taxon>Ascomycota</taxon>
        <taxon>Pezizomycotina</taxon>
        <taxon>Leotiomycetes</taxon>
        <taxon>Erysiphales</taxon>
        <taxon>Erysiphaceae</taxon>
        <taxon>Blumeria</taxon>
    </lineage>
</organism>
<reference evidence="2" key="1">
    <citation type="journal article" date="2013" name="Nat. Genet.">
        <title>The wheat powdery mildew genome shows the unique evolution of an obligate biotroph.</title>
        <authorList>
            <person name="Wicker T."/>
            <person name="Oberhaensli S."/>
            <person name="Parlange F."/>
            <person name="Buchmann J.P."/>
            <person name="Shatalina M."/>
            <person name="Roffler S."/>
            <person name="Ben-David R."/>
            <person name="Dolezel J."/>
            <person name="Simkova H."/>
            <person name="Schulze-Lefert P."/>
            <person name="Spanu P.D."/>
            <person name="Bruggmann R."/>
            <person name="Amselem J."/>
            <person name="Quesneville H."/>
            <person name="Ver Loren van Themaat E."/>
            <person name="Paape T."/>
            <person name="Shimizu K.K."/>
            <person name="Keller B."/>
        </authorList>
    </citation>
    <scope>NUCLEOTIDE SEQUENCE [LARGE SCALE GENOMIC DNA]</scope>
    <source>
        <strain evidence="2">96224</strain>
    </source>
</reference>
<evidence type="ECO:0000313" key="2">
    <source>
        <dbReference type="Proteomes" id="UP000053110"/>
    </source>
</evidence>